<accession>A0A4Z0XWF3</accession>
<dbReference type="AlphaFoldDB" id="A0A4Z0XWF3"/>
<dbReference type="Proteomes" id="UP000297714">
    <property type="component" value="Unassembled WGS sequence"/>
</dbReference>
<evidence type="ECO:0000313" key="1">
    <source>
        <dbReference type="EMBL" id="TGJ75769.1"/>
    </source>
</evidence>
<dbReference type="EMBL" id="SRMQ01000011">
    <property type="protein sequence ID" value="TGJ75769.1"/>
    <property type="molecule type" value="Genomic_DNA"/>
</dbReference>
<organism evidence="1 2">
    <name type="scientific">Caproiciproducens galactitolivorans</name>
    <dbReference type="NCBI Taxonomy" id="642589"/>
    <lineage>
        <taxon>Bacteria</taxon>
        <taxon>Bacillati</taxon>
        <taxon>Bacillota</taxon>
        <taxon>Clostridia</taxon>
        <taxon>Eubacteriales</taxon>
        <taxon>Acutalibacteraceae</taxon>
        <taxon>Caproiciproducens</taxon>
    </lineage>
</organism>
<reference evidence="1 2" key="1">
    <citation type="submission" date="2019-04" db="EMBL/GenBank/DDBJ databases">
        <authorList>
            <person name="Poehlein A."/>
            <person name="Bengelsdorf F.R."/>
            <person name="Duerre P."/>
            <person name="Daniel R."/>
        </authorList>
    </citation>
    <scope>NUCLEOTIDE SEQUENCE [LARGE SCALE GENOMIC DNA]</scope>
    <source>
        <strain evidence="1 2">BS-1</strain>
    </source>
</reference>
<name>A0A4Z0XWF3_9FIRM</name>
<keyword evidence="2" id="KW-1185">Reference proteome</keyword>
<sequence>MHPPLNLFSIGRAEIYTALRFLLLTPDFIIYSKNVIAKREQLRYNGNNYNLEKRAGDARE</sequence>
<proteinExistence type="predicted"/>
<comment type="caution">
    <text evidence="1">The sequence shown here is derived from an EMBL/GenBank/DDBJ whole genome shotgun (WGS) entry which is preliminary data.</text>
</comment>
<gene>
    <name evidence="1" type="ORF">CAGA_21470</name>
</gene>
<evidence type="ECO:0000313" key="2">
    <source>
        <dbReference type="Proteomes" id="UP000297714"/>
    </source>
</evidence>
<protein>
    <submittedName>
        <fullName evidence="1">Uncharacterized protein</fullName>
    </submittedName>
</protein>